<reference key="2">
    <citation type="submission" date="2011-04" db="EMBL/GenBank/DDBJ databases">
        <title>Complete sequence of chromosome of Haliscomenobacter hydrossis DSM 1100.</title>
        <authorList>
            <consortium name="US DOE Joint Genome Institute (JGI-PGF)"/>
            <person name="Lucas S."/>
            <person name="Han J."/>
            <person name="Lapidus A."/>
            <person name="Bruce D."/>
            <person name="Goodwin L."/>
            <person name="Pitluck S."/>
            <person name="Peters L."/>
            <person name="Kyrpides N."/>
            <person name="Mavromatis K."/>
            <person name="Ivanova N."/>
            <person name="Ovchinnikova G."/>
            <person name="Pagani I."/>
            <person name="Daligault H."/>
            <person name="Detter J.C."/>
            <person name="Han C."/>
            <person name="Land M."/>
            <person name="Hauser L."/>
            <person name="Markowitz V."/>
            <person name="Cheng J.-F."/>
            <person name="Hugenholtz P."/>
            <person name="Woyke T."/>
            <person name="Wu D."/>
            <person name="Verbarg S."/>
            <person name="Frueling A."/>
            <person name="Brambilla E."/>
            <person name="Klenk H.-P."/>
            <person name="Eisen J.A."/>
        </authorList>
    </citation>
    <scope>NUCLEOTIDE SEQUENCE</scope>
    <source>
        <strain>DSM 1100</strain>
    </source>
</reference>
<dbReference type="KEGG" id="hhy:Halhy_4096"/>
<name>F4L6Y9_HALH1</name>
<proteinExistence type="predicted"/>
<protein>
    <submittedName>
        <fullName evidence="1">Uncharacterized protein</fullName>
    </submittedName>
</protein>
<evidence type="ECO:0000313" key="1">
    <source>
        <dbReference type="EMBL" id="AEE51944.1"/>
    </source>
</evidence>
<dbReference type="STRING" id="760192.Halhy_4096"/>
<dbReference type="Proteomes" id="UP000008461">
    <property type="component" value="Chromosome"/>
</dbReference>
<dbReference type="AlphaFoldDB" id="F4L6Y9"/>
<evidence type="ECO:0000313" key="2">
    <source>
        <dbReference type="Proteomes" id="UP000008461"/>
    </source>
</evidence>
<reference evidence="1 2" key="1">
    <citation type="journal article" date="2011" name="Stand. Genomic Sci.">
        <title>Complete genome sequence of Haliscomenobacter hydrossis type strain (O).</title>
        <authorList>
            <consortium name="US DOE Joint Genome Institute (JGI-PGF)"/>
            <person name="Daligault H."/>
            <person name="Lapidus A."/>
            <person name="Zeytun A."/>
            <person name="Nolan M."/>
            <person name="Lucas S."/>
            <person name="Del Rio T.G."/>
            <person name="Tice H."/>
            <person name="Cheng J.F."/>
            <person name="Tapia R."/>
            <person name="Han C."/>
            <person name="Goodwin L."/>
            <person name="Pitluck S."/>
            <person name="Liolios K."/>
            <person name="Pagani I."/>
            <person name="Ivanova N."/>
            <person name="Huntemann M."/>
            <person name="Mavromatis K."/>
            <person name="Mikhailova N."/>
            <person name="Pati A."/>
            <person name="Chen A."/>
            <person name="Palaniappan K."/>
            <person name="Land M."/>
            <person name="Hauser L."/>
            <person name="Brambilla E.M."/>
            <person name="Rohde M."/>
            <person name="Verbarg S."/>
            <person name="Goker M."/>
            <person name="Bristow J."/>
            <person name="Eisen J.A."/>
            <person name="Markowitz V."/>
            <person name="Hugenholtz P."/>
            <person name="Kyrpides N.C."/>
            <person name="Klenk H.P."/>
            <person name="Woyke T."/>
        </authorList>
    </citation>
    <scope>NUCLEOTIDE SEQUENCE [LARGE SCALE GENOMIC DNA]</scope>
    <source>
        <strain evidence="2">ATCC 27775 / DSM 1100 / LMG 10767 / O</strain>
    </source>
</reference>
<dbReference type="HOGENOM" id="CLU_3118451_0_0_10"/>
<keyword evidence="2" id="KW-1185">Reference proteome</keyword>
<dbReference type="EMBL" id="CP002691">
    <property type="protein sequence ID" value="AEE51944.1"/>
    <property type="molecule type" value="Genomic_DNA"/>
</dbReference>
<organism evidence="1 2">
    <name type="scientific">Haliscomenobacter hydrossis (strain ATCC 27775 / DSM 1100 / LMG 10767 / O)</name>
    <dbReference type="NCBI Taxonomy" id="760192"/>
    <lineage>
        <taxon>Bacteria</taxon>
        <taxon>Pseudomonadati</taxon>
        <taxon>Bacteroidota</taxon>
        <taxon>Saprospiria</taxon>
        <taxon>Saprospirales</taxon>
        <taxon>Haliscomenobacteraceae</taxon>
        <taxon>Haliscomenobacter</taxon>
    </lineage>
</organism>
<sequence>MDIFCADLDKNGCRGNPGWLPYTRFFYHDANSDKNQLHFPQTELNLEMFN</sequence>
<gene>
    <name evidence="1" type="ordered locus">Halhy_4096</name>
</gene>
<accession>F4L6Y9</accession>